<name>A0A5R8P8J3_9NOCA</name>
<proteinExistence type="predicted"/>
<organism evidence="2 3">
    <name type="scientific">Nocardia cyriacigeorgica</name>
    <dbReference type="NCBI Taxonomy" id="135487"/>
    <lineage>
        <taxon>Bacteria</taxon>
        <taxon>Bacillati</taxon>
        <taxon>Actinomycetota</taxon>
        <taxon>Actinomycetes</taxon>
        <taxon>Mycobacteriales</taxon>
        <taxon>Nocardiaceae</taxon>
        <taxon>Nocardia</taxon>
    </lineage>
</organism>
<reference evidence="2 3" key="1">
    <citation type="submission" date="2019-05" db="EMBL/GenBank/DDBJ databases">
        <title>Genomes sequences of two Nocardia cyriacigeorgica environmental isolates, type strains Nocardia asteroides ATCC 19247 and Nocardia cyriacigeorgica DSM 44484.</title>
        <authorList>
            <person name="Vautrin F."/>
            <person name="Bergeron E."/>
            <person name="Dubost A."/>
            <person name="Abrouk D."/>
            <person name="Rodriguez Nava V."/>
            <person name="Pujic P."/>
        </authorList>
    </citation>
    <scope>NUCLEOTIDE SEQUENCE [LARGE SCALE GENOMIC DNA]</scope>
    <source>
        <strain evidence="2 3">EML 1456</strain>
    </source>
</reference>
<dbReference type="RefSeq" id="WP_138458107.1">
    <property type="nucleotide sequence ID" value="NZ_VBUU01000031.1"/>
</dbReference>
<evidence type="ECO:0000313" key="2">
    <source>
        <dbReference type="EMBL" id="TLG00296.1"/>
    </source>
</evidence>
<gene>
    <name evidence="2" type="ORF">FEK35_23915</name>
</gene>
<evidence type="ECO:0000256" key="1">
    <source>
        <dbReference type="SAM" id="MobiDB-lite"/>
    </source>
</evidence>
<protein>
    <submittedName>
        <fullName evidence="2">Uncharacterized protein</fullName>
    </submittedName>
</protein>
<dbReference type="Proteomes" id="UP000308349">
    <property type="component" value="Unassembled WGS sequence"/>
</dbReference>
<feature type="compositionally biased region" description="Polar residues" evidence="1">
    <location>
        <begin position="34"/>
        <end position="51"/>
    </location>
</feature>
<dbReference type="AlphaFoldDB" id="A0A5R8P8J3"/>
<feature type="region of interest" description="Disordered" evidence="1">
    <location>
        <begin position="34"/>
        <end position="73"/>
    </location>
</feature>
<accession>A0A5R8P8J3</accession>
<dbReference type="EMBL" id="VBUU01000031">
    <property type="protein sequence ID" value="TLG00296.1"/>
    <property type="molecule type" value="Genomic_DNA"/>
</dbReference>
<evidence type="ECO:0000313" key="3">
    <source>
        <dbReference type="Proteomes" id="UP000308349"/>
    </source>
</evidence>
<feature type="region of interest" description="Disordered" evidence="1">
    <location>
        <begin position="1"/>
        <end position="22"/>
    </location>
</feature>
<sequence>MRKTTQMATADRDAVGGDHNPLHQVHRLNDILQQSVASLPSTAKPQRSASPQEQAERRRRERQLRNRKRKKKR</sequence>
<feature type="compositionally biased region" description="Basic residues" evidence="1">
    <location>
        <begin position="57"/>
        <end position="73"/>
    </location>
</feature>
<comment type="caution">
    <text evidence="2">The sequence shown here is derived from an EMBL/GenBank/DDBJ whole genome shotgun (WGS) entry which is preliminary data.</text>
</comment>